<feature type="transmembrane region" description="Helical" evidence="2">
    <location>
        <begin position="7"/>
        <end position="25"/>
    </location>
</feature>
<feature type="domain" description="IcmF-related" evidence="4">
    <location>
        <begin position="478"/>
        <end position="770"/>
    </location>
</feature>
<comment type="caution">
    <text evidence="7">The sequence shown here is derived from an EMBL/GenBank/DDBJ whole genome shotgun (WGS) entry which is preliminary data.</text>
</comment>
<keyword evidence="1" id="KW-0175">Coiled coil</keyword>
<feature type="transmembrane region" description="Helical" evidence="2">
    <location>
        <begin position="37"/>
        <end position="61"/>
    </location>
</feature>
<keyword evidence="8" id="KW-1185">Reference proteome</keyword>
<dbReference type="InterPro" id="IPR053156">
    <property type="entry name" value="T6SS_TssM-like"/>
</dbReference>
<dbReference type="NCBIfam" id="TIGR03348">
    <property type="entry name" value="VI_IcmF"/>
    <property type="match status" value="1"/>
</dbReference>
<feature type="coiled-coil region" evidence="1">
    <location>
        <begin position="797"/>
        <end position="824"/>
    </location>
</feature>
<evidence type="ECO:0000259" key="5">
    <source>
        <dbReference type="Pfam" id="PF14331"/>
    </source>
</evidence>
<keyword evidence="2" id="KW-0472">Membrane</keyword>
<feature type="transmembrane region" description="Helical" evidence="2">
    <location>
        <begin position="419"/>
        <end position="436"/>
    </location>
</feature>
<evidence type="ECO:0000259" key="3">
    <source>
        <dbReference type="Pfam" id="PF06744"/>
    </source>
</evidence>
<evidence type="ECO:0000313" key="8">
    <source>
        <dbReference type="Proteomes" id="UP000565262"/>
    </source>
</evidence>
<dbReference type="PANTHER" id="PTHR36153">
    <property type="entry name" value="INNER MEMBRANE PROTEIN-RELATED"/>
    <property type="match status" value="1"/>
</dbReference>
<feature type="domain" description="Type VI secretion system component TssM1 N-terminal" evidence="5">
    <location>
        <begin position="174"/>
        <end position="422"/>
    </location>
</feature>
<evidence type="ECO:0000256" key="2">
    <source>
        <dbReference type="SAM" id="Phobius"/>
    </source>
</evidence>
<organism evidence="7 8">
    <name type="scientific">Oceanospirillum sediminis</name>
    <dbReference type="NCBI Taxonomy" id="2760088"/>
    <lineage>
        <taxon>Bacteria</taxon>
        <taxon>Pseudomonadati</taxon>
        <taxon>Pseudomonadota</taxon>
        <taxon>Gammaproteobacteria</taxon>
        <taxon>Oceanospirillales</taxon>
        <taxon>Oceanospirillaceae</taxon>
        <taxon>Oceanospirillum</taxon>
    </lineage>
</organism>
<dbReference type="InterPro" id="IPR017731">
    <property type="entry name" value="TssM1-like"/>
</dbReference>
<dbReference type="Pfam" id="PF06744">
    <property type="entry name" value="IcmF_C"/>
    <property type="match status" value="1"/>
</dbReference>
<evidence type="ECO:0000259" key="4">
    <source>
        <dbReference type="Pfam" id="PF06761"/>
    </source>
</evidence>
<name>A0A839INX7_9GAMM</name>
<sequence length="1157" mass="133416">MEKIKLAYWPFVLLMLVLSVVFWLGSLWFEWWQWQPLWLPVLSAGLSLLLAALISFGWRVLRLRQLRNQPSEDVLRQKQQMAYQQKRMIALFNACWRQLKPRQSDPYQVPWYFVVHSQSMADDDHLLRMMGMEPVMLDDRTDGDLPVHFWISEFAVLISLPDHWQDEGTEACVQTVLNKLKSHRPRQAANGVLLATPVRTLLNTQQTALDALARQQKQILQTLNKQLGVNLPVYSLLTRMADLTDFSESFAVLDEHRQEEPFGAMMPVPDKPGYDAQWFDQSFDQLQSAMTQQISAGLKLQLNSDFRSSVLAAPFQFGLLKSELGQYFSVLFLDYQFEEAALNFRGYFFTSTHKDSIPVDPLSQHLSSDLEQSRVCGREAQTHSRGLFAKQLLRREILSERFLVGVNTTRENLYRVMKFTWTGGLIALFLCFLWLLKANFDYFHELDNRALAQAESYKRQLAENPPDTDDLASPIFSLSELRNVSLIYSEEPPWYVQSWLPDPSIRHPAYAAYQTELKEILLIVLRDYLMKDLYVYNKLEDRVKTLELFNLQQLLFSPDRDNNDALMDYYIHFMQEEGQGDPDTLEHFRLLAADLLKPGVVPPANNEPLVELVRNRLSTEDISDLLYQHILQQPGFSERLDMRERLGQHYRQTLAFDEAAGAYMIPYIFTHEGFRELMQRTGFQLAQEALKDYEGVIDRISNENELNRINRKLKQRYIDDYTAYWQRLVTGVEWQSPDSWASTHQQLTLLSDPVFSPLKRFYRLVSYHTNPDAEIAPAESAEEEKKKGIKLKGKVAKVAKQAEAEEAEREARLAAERQENARRVAEGISQSFEPYHNLIKADETGQTRLDLALNQLIQIQEWLKKASGEVSRGQYFLNQLAEATSISPLERTLTLADNYQSPLLRTILAGLSDQVNGLAMTDIRALINRDWQRNVLDYYNAQIASFYPFSQQAVLDVSLKAFEDFFAPKGMMADFANQYLVYFSARENSHPVLQSFLPGRFMSLSAGFWRSMDAVSDIQSAFFIADTFGLQFAVRTQQLTPQLTEFSIASDRVIYSYRNGPSLWKNIRWPISGSEAWDLSVRLKSLDASQFQQTYTGIWSWFRLAQALNGQPTQERAISLLTARHGEASAKILLRVDGDNNPFVKGFFDQVMLPGTI</sequence>
<dbReference type="Pfam" id="PF21070">
    <property type="entry name" value="IcmF_helical"/>
    <property type="match status" value="1"/>
</dbReference>
<evidence type="ECO:0000256" key="1">
    <source>
        <dbReference type="SAM" id="Coils"/>
    </source>
</evidence>
<dbReference type="InterPro" id="IPR009612">
    <property type="entry name" value="IcmF-rel"/>
</dbReference>
<dbReference type="Pfam" id="PF14331">
    <property type="entry name" value="IcmF-related_N"/>
    <property type="match status" value="1"/>
</dbReference>
<dbReference type="RefSeq" id="WP_182808385.1">
    <property type="nucleotide sequence ID" value="NZ_JACJFM010000008.1"/>
</dbReference>
<dbReference type="InterPro" id="IPR025743">
    <property type="entry name" value="TssM1_N"/>
</dbReference>
<dbReference type="InterPro" id="IPR048677">
    <property type="entry name" value="TssM1_hel"/>
</dbReference>
<dbReference type="Proteomes" id="UP000565262">
    <property type="component" value="Unassembled WGS sequence"/>
</dbReference>
<keyword evidence="2" id="KW-0812">Transmembrane</keyword>
<keyword evidence="2" id="KW-1133">Transmembrane helix</keyword>
<evidence type="ECO:0000259" key="6">
    <source>
        <dbReference type="Pfam" id="PF21070"/>
    </source>
</evidence>
<accession>A0A839INX7</accession>
<proteinExistence type="predicted"/>
<evidence type="ECO:0000313" key="7">
    <source>
        <dbReference type="EMBL" id="MBB1486601.1"/>
    </source>
</evidence>
<reference evidence="7 8" key="1">
    <citation type="submission" date="2020-08" db="EMBL/GenBank/DDBJ databases">
        <title>Oceanospirillum sp. nov. isolated from marine sediment.</title>
        <authorList>
            <person name="Ji X."/>
        </authorList>
    </citation>
    <scope>NUCLEOTIDE SEQUENCE [LARGE SCALE GENOMIC DNA]</scope>
    <source>
        <strain evidence="7 8">D5</strain>
    </source>
</reference>
<dbReference type="Pfam" id="PF06761">
    <property type="entry name" value="IcmF-related"/>
    <property type="match status" value="1"/>
</dbReference>
<feature type="domain" description="Type VI secretion system IcmF C-terminal" evidence="3">
    <location>
        <begin position="1032"/>
        <end position="1137"/>
    </location>
</feature>
<feature type="domain" description="Type VI secretion system component TssM1 helical" evidence="6">
    <location>
        <begin position="927"/>
        <end position="1024"/>
    </location>
</feature>
<dbReference type="PANTHER" id="PTHR36153:SF1">
    <property type="entry name" value="TYPE VI SECRETION SYSTEM COMPONENT TSSM1"/>
    <property type="match status" value="1"/>
</dbReference>
<dbReference type="EMBL" id="JACJFM010000008">
    <property type="protein sequence ID" value="MBB1486601.1"/>
    <property type="molecule type" value="Genomic_DNA"/>
</dbReference>
<protein>
    <submittedName>
        <fullName evidence="7">Type VI secretion system membrane subunit TssM</fullName>
    </submittedName>
</protein>
<gene>
    <name evidence="7" type="primary">tssM</name>
    <name evidence="7" type="ORF">H4O21_08260</name>
</gene>
<dbReference type="InterPro" id="IPR010623">
    <property type="entry name" value="IcmF_C"/>
</dbReference>
<dbReference type="AlphaFoldDB" id="A0A839INX7"/>